<dbReference type="SUPFAM" id="SSF47336">
    <property type="entry name" value="ACP-like"/>
    <property type="match status" value="1"/>
</dbReference>
<proteinExistence type="predicted"/>
<organism evidence="2 3">
    <name type="scientific">Streptomyces pathocidini</name>
    <dbReference type="NCBI Taxonomy" id="1650571"/>
    <lineage>
        <taxon>Bacteria</taxon>
        <taxon>Bacillati</taxon>
        <taxon>Actinomycetota</taxon>
        <taxon>Actinomycetes</taxon>
        <taxon>Kitasatosporales</taxon>
        <taxon>Streptomycetaceae</taxon>
        <taxon>Streptomyces</taxon>
    </lineage>
</organism>
<reference evidence="2 3" key="1">
    <citation type="submission" date="2024-10" db="EMBL/GenBank/DDBJ databases">
        <title>The Natural Products Discovery Center: Release of the First 8490 Sequenced Strains for Exploring Actinobacteria Biosynthetic Diversity.</title>
        <authorList>
            <person name="Kalkreuter E."/>
            <person name="Kautsar S.A."/>
            <person name="Yang D."/>
            <person name="Bader C.D."/>
            <person name="Teijaro C.N."/>
            <person name="Fluegel L."/>
            <person name="Davis C.M."/>
            <person name="Simpson J.R."/>
            <person name="Lauterbach L."/>
            <person name="Steele A.D."/>
            <person name="Gui C."/>
            <person name="Meng S."/>
            <person name="Li G."/>
            <person name="Viehrig K."/>
            <person name="Ye F."/>
            <person name="Su P."/>
            <person name="Kiefer A.F."/>
            <person name="Nichols A."/>
            <person name="Cepeda A.J."/>
            <person name="Yan W."/>
            <person name="Fan B."/>
            <person name="Jiang Y."/>
            <person name="Adhikari A."/>
            <person name="Zheng C.-J."/>
            <person name="Schuster L."/>
            <person name="Cowan T.M."/>
            <person name="Smanski M.J."/>
            <person name="Chevrette M.G."/>
            <person name="De Carvalho L.P.S."/>
            <person name="Shen B."/>
        </authorList>
    </citation>
    <scope>NUCLEOTIDE SEQUENCE [LARGE SCALE GENOMIC DNA]</scope>
    <source>
        <strain evidence="2 3">NPDC020327</strain>
    </source>
</reference>
<sequence>MTTDPVTTTPRTPRLTPEQVLDIVGAELRAELRLEEHALTAGDHLDLLPGADSVRLMRVIAALERRYDIEFDDEEIRTAETVGDLGTLLIAGLGEAGSGR</sequence>
<dbReference type="RefSeq" id="WP_055473113.1">
    <property type="nucleotide sequence ID" value="NZ_JBEZHZ010000007.1"/>
</dbReference>
<dbReference type="InterPro" id="IPR009081">
    <property type="entry name" value="PP-bd_ACP"/>
</dbReference>
<dbReference type="InterPro" id="IPR036736">
    <property type="entry name" value="ACP-like_sf"/>
</dbReference>
<feature type="domain" description="Carrier" evidence="1">
    <location>
        <begin position="15"/>
        <end position="93"/>
    </location>
</feature>
<dbReference type="Pfam" id="PF00550">
    <property type="entry name" value="PP-binding"/>
    <property type="match status" value="1"/>
</dbReference>
<keyword evidence="3" id="KW-1185">Reference proteome</keyword>
<accession>A0ABW7UP52</accession>
<dbReference type="Proteomes" id="UP001611548">
    <property type="component" value="Unassembled WGS sequence"/>
</dbReference>
<gene>
    <name evidence="2" type="ORF">ACH429_03315</name>
</gene>
<evidence type="ECO:0000259" key="1">
    <source>
        <dbReference type="PROSITE" id="PS50075"/>
    </source>
</evidence>
<protein>
    <submittedName>
        <fullName evidence="2">Acyl carrier protein</fullName>
    </submittedName>
</protein>
<dbReference type="EMBL" id="JBIRWE010000001">
    <property type="protein sequence ID" value="MFI1963162.1"/>
    <property type="molecule type" value="Genomic_DNA"/>
</dbReference>
<evidence type="ECO:0000313" key="3">
    <source>
        <dbReference type="Proteomes" id="UP001611548"/>
    </source>
</evidence>
<dbReference type="PROSITE" id="PS50075">
    <property type="entry name" value="CARRIER"/>
    <property type="match status" value="1"/>
</dbReference>
<evidence type="ECO:0000313" key="2">
    <source>
        <dbReference type="EMBL" id="MFI1963162.1"/>
    </source>
</evidence>
<comment type="caution">
    <text evidence="2">The sequence shown here is derived from an EMBL/GenBank/DDBJ whole genome shotgun (WGS) entry which is preliminary data.</text>
</comment>
<dbReference type="Gene3D" id="1.10.1200.10">
    <property type="entry name" value="ACP-like"/>
    <property type="match status" value="1"/>
</dbReference>
<name>A0ABW7UP52_9ACTN</name>